<keyword evidence="4" id="KW-1185">Reference proteome</keyword>
<name>A0A167H453_9GAMM</name>
<accession>A0A167H453</accession>
<keyword evidence="2" id="KW-0732">Signal</keyword>
<evidence type="ECO:0000313" key="3">
    <source>
        <dbReference type="EMBL" id="ANB18816.1"/>
    </source>
</evidence>
<dbReference type="NCBIfam" id="NF038128">
    <property type="entry name" value="choice_anch_J"/>
    <property type="match status" value="1"/>
</dbReference>
<dbReference type="AlphaFoldDB" id="A0A167H453"/>
<dbReference type="OrthoDB" id="9815730at2"/>
<sequence length="1025" mass="107622">MQAVRRTLLAAALAGTVGSLAVPVRGDGVPAAPAGSRAAFLADAARHPERPIAEDDFAPGRRPDATAPQADPAVPAGADAPLRVIDEGFNQADLLSRDGRHMAPGGLFTQGWIRQNNSDRPANTWQQGLPSMFLAQDGPIDAYIGSHPFATLSDQGTISSWLLTPPINFTPTTRLSFYTREVGGSTLPTRLQVRACNVGTCTDVGTEPGDVGQFATLVLDINPTEVQAGYPAQWTRYTLTAAEGLPTSGSGRIAFRHHVHQDDGLLRGGWLGLDRVVVEQGSGETSPLGLEVTVSHADPAAPAACGSATAIDVAAGDQVNLCYRVTNHSGEALRYHALRDDQVGPIFDAREEALAPGATLQHNRIVTVSRSMSPSSTWMAQALPDGYAVEDNAPAAYVDATGGTPIEPNELFSGAALPFPADFDFRLFGERVDELCVTGFGVIASKRSYGGCSYNGLYWGIRPLPDSELTIYGTALALFETRFQAAGDTFHTIVGTAPNRRYVIEYHQWPIAFGLPQPERGLKAQVILNEGSHLVEFQYANVLFGGEPSCAYGGCAGIGLQNKNRGWQYSFGTPSLRNVSRIAWRPTAPVVHTRTRQVQITAHGAVLALDAERIDAQAEVGGQATARIGVANAGDGRLDWQAGVTAANSHLPVTPRLALPLRAAGAAAAFAPLQRPVQAAWQHGFGPAPALPATTPAGQGDHTLWAFDVWNAMLVSADPAAPGYAETAVVEGYPGVATFTGTDFLDDDFTTLYALDADTHTLRRFTPTTVGGSLTQDEVLGTVAVPAGTTPSGLKQDPTTGAVYMATADGAASTLWRVDPLTAATWLVGPITDAPGIISMDFDNDGNLYGLDVVLDALVAIDKTTGAGRIVGSLGAPTGGSISALAFDPAHDDRFHLATVAKNRGWFWTVDKATGQAQPVGQISGPDGGLAQFGAMAIARPGNRCVELSEVPWLTLSQPGGTIEPGTGAVELELRLDASGLAAGVHHANLCLHSNDLNRRRAAVPVTFTVGGDGLFADGFETPLH</sequence>
<dbReference type="KEGG" id="dko:I596_2822"/>
<dbReference type="Gene3D" id="2.60.120.200">
    <property type="match status" value="1"/>
</dbReference>
<feature type="signal peptide" evidence="2">
    <location>
        <begin position="1"/>
        <end position="21"/>
    </location>
</feature>
<feature type="compositionally biased region" description="Basic and acidic residues" evidence="1">
    <location>
        <begin position="45"/>
        <end position="64"/>
    </location>
</feature>
<protein>
    <submittedName>
        <fullName evidence="3">Ig family protein</fullName>
    </submittedName>
</protein>
<evidence type="ECO:0000256" key="2">
    <source>
        <dbReference type="SAM" id="SignalP"/>
    </source>
</evidence>
<dbReference type="EMBL" id="CP015249">
    <property type="protein sequence ID" value="ANB18816.1"/>
    <property type="molecule type" value="Genomic_DNA"/>
</dbReference>
<evidence type="ECO:0000313" key="4">
    <source>
        <dbReference type="Proteomes" id="UP000076830"/>
    </source>
</evidence>
<dbReference type="Proteomes" id="UP000076830">
    <property type="component" value="Chromosome"/>
</dbReference>
<organism evidence="3 4">
    <name type="scientific">Dokdonella koreensis DS-123</name>
    <dbReference type="NCBI Taxonomy" id="1300342"/>
    <lineage>
        <taxon>Bacteria</taxon>
        <taxon>Pseudomonadati</taxon>
        <taxon>Pseudomonadota</taxon>
        <taxon>Gammaproteobacteria</taxon>
        <taxon>Lysobacterales</taxon>
        <taxon>Rhodanobacteraceae</taxon>
        <taxon>Dokdonella</taxon>
    </lineage>
</organism>
<reference evidence="3 4" key="1">
    <citation type="submission" date="2016-04" db="EMBL/GenBank/DDBJ databases">
        <title>Complete genome sequence of Dokdonella koreensis DS-123T.</title>
        <authorList>
            <person name="Kim J.F."/>
            <person name="Lee H."/>
            <person name="Kwak M.-J."/>
        </authorList>
    </citation>
    <scope>NUCLEOTIDE SEQUENCE [LARGE SCALE GENOMIC DNA]</scope>
    <source>
        <strain evidence="3 4">DS-123</strain>
    </source>
</reference>
<dbReference type="Gene3D" id="2.130.10.10">
    <property type="entry name" value="YVTN repeat-like/Quinoprotein amine dehydrogenase"/>
    <property type="match status" value="1"/>
</dbReference>
<feature type="chain" id="PRO_5007887314" evidence="2">
    <location>
        <begin position="22"/>
        <end position="1025"/>
    </location>
</feature>
<feature type="region of interest" description="Disordered" evidence="1">
    <location>
        <begin position="45"/>
        <end position="77"/>
    </location>
</feature>
<feature type="compositionally biased region" description="Low complexity" evidence="1">
    <location>
        <begin position="67"/>
        <end position="77"/>
    </location>
</feature>
<dbReference type="STRING" id="1300342.I596_2822"/>
<proteinExistence type="predicted"/>
<dbReference type="InterPro" id="IPR015943">
    <property type="entry name" value="WD40/YVTN_repeat-like_dom_sf"/>
</dbReference>
<dbReference type="SUPFAM" id="SSF63825">
    <property type="entry name" value="YWTD domain"/>
    <property type="match status" value="1"/>
</dbReference>
<gene>
    <name evidence="3" type="ORF">I596_2822</name>
</gene>
<dbReference type="RefSeq" id="WP_067648814.1">
    <property type="nucleotide sequence ID" value="NZ_CP015249.1"/>
</dbReference>
<evidence type="ECO:0000256" key="1">
    <source>
        <dbReference type="SAM" id="MobiDB-lite"/>
    </source>
</evidence>
<dbReference type="PROSITE" id="PS51318">
    <property type="entry name" value="TAT"/>
    <property type="match status" value="1"/>
</dbReference>
<dbReference type="InterPro" id="IPR006311">
    <property type="entry name" value="TAT_signal"/>
</dbReference>